<dbReference type="InterPro" id="IPR006153">
    <property type="entry name" value="Cation/H_exchanger_TM"/>
</dbReference>
<keyword evidence="6" id="KW-0406">Ion transport</keyword>
<dbReference type="Gene3D" id="1.20.1530.20">
    <property type="match status" value="1"/>
</dbReference>
<feature type="non-terminal residue" evidence="10">
    <location>
        <position position="450"/>
    </location>
</feature>
<keyword evidence="4 8" id="KW-0812">Transmembrane</keyword>
<evidence type="ECO:0000256" key="6">
    <source>
        <dbReference type="ARBA" id="ARBA00023065"/>
    </source>
</evidence>
<feature type="transmembrane region" description="Helical" evidence="8">
    <location>
        <begin position="208"/>
        <end position="232"/>
    </location>
</feature>
<gene>
    <name evidence="10" type="ORF">MNBD_ACTINO01-1955</name>
</gene>
<feature type="transmembrane region" description="Helical" evidence="8">
    <location>
        <begin position="131"/>
        <end position="164"/>
    </location>
</feature>
<evidence type="ECO:0000259" key="9">
    <source>
        <dbReference type="Pfam" id="PF00999"/>
    </source>
</evidence>
<dbReference type="Gene3D" id="3.40.50.620">
    <property type="entry name" value="HUPs"/>
    <property type="match status" value="1"/>
</dbReference>
<keyword evidence="2" id="KW-0813">Transport</keyword>
<dbReference type="GO" id="GO:1902600">
    <property type="term" value="P:proton transmembrane transport"/>
    <property type="evidence" value="ECO:0007669"/>
    <property type="project" value="InterPro"/>
</dbReference>
<dbReference type="SUPFAM" id="SSF52402">
    <property type="entry name" value="Adenine nucleotide alpha hydrolases-like"/>
    <property type="match status" value="1"/>
</dbReference>
<feature type="transmembrane region" description="Helical" evidence="8">
    <location>
        <begin position="7"/>
        <end position="29"/>
    </location>
</feature>
<dbReference type="PANTHER" id="PTHR43562">
    <property type="entry name" value="NAPA-TYPE SODIUM/HYDROGEN ANTIPORTER"/>
    <property type="match status" value="1"/>
</dbReference>
<feature type="transmembrane region" description="Helical" evidence="8">
    <location>
        <begin position="239"/>
        <end position="261"/>
    </location>
</feature>
<evidence type="ECO:0000256" key="1">
    <source>
        <dbReference type="ARBA" id="ARBA00004141"/>
    </source>
</evidence>
<keyword evidence="5 8" id="KW-1133">Transmembrane helix</keyword>
<evidence type="ECO:0000256" key="3">
    <source>
        <dbReference type="ARBA" id="ARBA00022449"/>
    </source>
</evidence>
<evidence type="ECO:0000256" key="4">
    <source>
        <dbReference type="ARBA" id="ARBA00022692"/>
    </source>
</evidence>
<evidence type="ECO:0000313" key="10">
    <source>
        <dbReference type="EMBL" id="VAW05150.1"/>
    </source>
</evidence>
<dbReference type="PANTHER" id="PTHR43562:SF4">
    <property type="entry name" value="NA(+)_H(+) ANTIPORTER NHAS5"/>
    <property type="match status" value="1"/>
</dbReference>
<keyword evidence="7 8" id="KW-0472">Membrane</keyword>
<dbReference type="InterPro" id="IPR014729">
    <property type="entry name" value="Rossmann-like_a/b/a_fold"/>
</dbReference>
<feature type="transmembrane region" description="Helical" evidence="8">
    <location>
        <begin position="92"/>
        <end position="111"/>
    </location>
</feature>
<comment type="subcellular location">
    <subcellularLocation>
        <location evidence="1">Membrane</location>
        <topology evidence="1">Multi-pass membrane protein</topology>
    </subcellularLocation>
</comment>
<proteinExistence type="predicted"/>
<evidence type="ECO:0000256" key="2">
    <source>
        <dbReference type="ARBA" id="ARBA00022448"/>
    </source>
</evidence>
<dbReference type="GO" id="GO:0015297">
    <property type="term" value="F:antiporter activity"/>
    <property type="evidence" value="ECO:0007669"/>
    <property type="project" value="UniProtKB-KW"/>
</dbReference>
<feature type="domain" description="Cation/H+ exchanger transmembrane" evidence="9">
    <location>
        <begin position="8"/>
        <end position="291"/>
    </location>
</feature>
<organism evidence="10">
    <name type="scientific">hydrothermal vent metagenome</name>
    <dbReference type="NCBI Taxonomy" id="652676"/>
    <lineage>
        <taxon>unclassified sequences</taxon>
        <taxon>metagenomes</taxon>
        <taxon>ecological metagenomes</taxon>
    </lineage>
</organism>
<protein>
    <recommendedName>
        <fullName evidence="9">Cation/H+ exchanger transmembrane domain-containing protein</fullName>
    </recommendedName>
</protein>
<dbReference type="GO" id="GO:0016020">
    <property type="term" value="C:membrane"/>
    <property type="evidence" value="ECO:0007669"/>
    <property type="project" value="UniProtKB-SubCell"/>
</dbReference>
<keyword evidence="3" id="KW-0050">Antiport</keyword>
<dbReference type="InterPro" id="IPR038770">
    <property type="entry name" value="Na+/solute_symporter_sf"/>
</dbReference>
<feature type="transmembrane region" description="Helical" evidence="8">
    <location>
        <begin position="176"/>
        <end position="196"/>
    </location>
</feature>
<evidence type="ECO:0000256" key="5">
    <source>
        <dbReference type="ARBA" id="ARBA00022989"/>
    </source>
</evidence>
<evidence type="ECO:0000256" key="7">
    <source>
        <dbReference type="ARBA" id="ARBA00023136"/>
    </source>
</evidence>
<accession>A0A3B0SL61</accession>
<feature type="transmembrane region" description="Helical" evidence="8">
    <location>
        <begin position="49"/>
        <end position="71"/>
    </location>
</feature>
<reference evidence="10" key="1">
    <citation type="submission" date="2018-06" db="EMBL/GenBank/DDBJ databases">
        <authorList>
            <person name="Zhirakovskaya E."/>
        </authorList>
    </citation>
    <scope>NUCLEOTIDE SEQUENCE</scope>
</reference>
<sequence length="450" mass="47466">MPFAMSYYFAVSFIELGILGAALVGAMWASNTLVAYPDVQAAGLQNNKAVSAAVSAGVVADLLSLTVLAVVTSTAVIDVQSELYIEASTPNPTLPIWIGAPLLVAFSFWVLPKVAEWFFVKVGHTRTQRFVFALAGMAAAASIALLGGLEGLIGAFLAGLGLNAIIPARSALMERLDFVGGAIFVPAFLVSIGLAIDPRALFQLDTIILAMFFTGLVVVGKSMAAGITGGIFKLSLSEIALMASLSVGQAASTLAIAQVGVSLDLFGQNVVNAAILTVVLTAFITSYGTRFFSRRVERPPLAEKPLGDSVLVDVRPLGSDLARLLEIAGAIARADRGVVIPYMVPATGQLDVARNRIERATIAAAESGHDVTPEIRVDDSFAAGTLNLSEETDASCLVLTWRGPRLSTDFMFGNEVDLIGERSSIPTVAVRVLRPWNRIIVVTGESRTEW</sequence>
<feature type="transmembrane region" description="Helical" evidence="8">
    <location>
        <begin position="273"/>
        <end position="292"/>
    </location>
</feature>
<dbReference type="EMBL" id="UOEI01000419">
    <property type="protein sequence ID" value="VAW05150.1"/>
    <property type="molecule type" value="Genomic_DNA"/>
</dbReference>
<name>A0A3B0SL61_9ZZZZ</name>
<dbReference type="AlphaFoldDB" id="A0A3B0SL61"/>
<evidence type="ECO:0000256" key="8">
    <source>
        <dbReference type="SAM" id="Phobius"/>
    </source>
</evidence>
<dbReference type="Pfam" id="PF00999">
    <property type="entry name" value="Na_H_Exchanger"/>
    <property type="match status" value="1"/>
</dbReference>